<dbReference type="EMBL" id="FUYE01000004">
    <property type="protein sequence ID" value="SKA90011.1"/>
    <property type="molecule type" value="Genomic_DNA"/>
</dbReference>
<proteinExistence type="predicted"/>
<keyword evidence="1" id="KW-0472">Membrane</keyword>
<dbReference type="STRING" id="48467.SAMN02745166_01642"/>
<feature type="transmembrane region" description="Helical" evidence="1">
    <location>
        <begin position="100"/>
        <end position="118"/>
    </location>
</feature>
<protein>
    <submittedName>
        <fullName evidence="2">Uncharacterized protein</fullName>
    </submittedName>
</protein>
<dbReference type="PROSITE" id="PS51257">
    <property type="entry name" value="PROKAR_LIPOPROTEIN"/>
    <property type="match status" value="1"/>
</dbReference>
<accession>A0A1T4XLQ4</accession>
<dbReference type="AlphaFoldDB" id="A0A1T4XLQ4"/>
<evidence type="ECO:0000313" key="2">
    <source>
        <dbReference type="EMBL" id="SKA90011.1"/>
    </source>
</evidence>
<keyword evidence="3" id="KW-1185">Reference proteome</keyword>
<keyword evidence="1" id="KW-0812">Transmembrane</keyword>
<sequence>MKRPRALTFLAWVFILFGCSAGWRITEALLSHKTSINLSILMIPVGIGLLKGRLSSLGWAKLWIGLFFLLVLAITCAYPFDPGSYSVTWFGAEIQGPLRHLAVVGISATLMGLLLWGWRILVSAPVCAYFEERDRTHFESFDTSETPTLPQ</sequence>
<keyword evidence="1" id="KW-1133">Transmembrane helix</keyword>
<organism evidence="2 3">
    <name type="scientific">Prosthecobacter debontii</name>
    <dbReference type="NCBI Taxonomy" id="48467"/>
    <lineage>
        <taxon>Bacteria</taxon>
        <taxon>Pseudomonadati</taxon>
        <taxon>Verrucomicrobiota</taxon>
        <taxon>Verrucomicrobiia</taxon>
        <taxon>Verrucomicrobiales</taxon>
        <taxon>Verrucomicrobiaceae</taxon>
        <taxon>Prosthecobacter</taxon>
    </lineage>
</organism>
<feature type="transmembrane region" description="Helical" evidence="1">
    <location>
        <begin position="31"/>
        <end position="50"/>
    </location>
</feature>
<dbReference type="OrthoDB" id="9006573at2"/>
<dbReference type="Proteomes" id="UP000190774">
    <property type="component" value="Unassembled WGS sequence"/>
</dbReference>
<feature type="transmembrane region" description="Helical" evidence="1">
    <location>
        <begin position="62"/>
        <end position="80"/>
    </location>
</feature>
<evidence type="ECO:0000313" key="3">
    <source>
        <dbReference type="Proteomes" id="UP000190774"/>
    </source>
</evidence>
<reference evidence="3" key="1">
    <citation type="submission" date="2017-02" db="EMBL/GenBank/DDBJ databases">
        <authorList>
            <person name="Varghese N."/>
            <person name="Submissions S."/>
        </authorList>
    </citation>
    <scope>NUCLEOTIDE SEQUENCE [LARGE SCALE GENOMIC DNA]</scope>
    <source>
        <strain evidence="3">ATCC 700200</strain>
    </source>
</reference>
<evidence type="ECO:0000256" key="1">
    <source>
        <dbReference type="SAM" id="Phobius"/>
    </source>
</evidence>
<gene>
    <name evidence="2" type="ORF">SAMN02745166_01642</name>
</gene>
<dbReference type="RefSeq" id="WP_078812828.1">
    <property type="nucleotide sequence ID" value="NZ_FUYE01000004.1"/>
</dbReference>
<name>A0A1T4XLQ4_9BACT</name>